<feature type="signal peptide" evidence="2">
    <location>
        <begin position="1"/>
        <end position="26"/>
    </location>
</feature>
<evidence type="ECO:0000256" key="2">
    <source>
        <dbReference type="SAM" id="SignalP"/>
    </source>
</evidence>
<dbReference type="InterPro" id="IPR039015">
    <property type="entry name" value="ENDOD1"/>
</dbReference>
<keyword evidence="4" id="KW-1185">Reference proteome</keyword>
<dbReference type="PANTHER" id="PTHR21472">
    <property type="entry name" value="ENDONUCLEASE DOMAIN-CONTAINING 1 PROTEIN ENDOD1"/>
    <property type="match status" value="1"/>
</dbReference>
<comment type="caution">
    <text evidence="3">The sequence shown here is derived from an EMBL/GenBank/DDBJ whole genome shotgun (WGS) entry which is preliminary data.</text>
</comment>
<proteinExistence type="predicted"/>
<name>A0AAN8ANS8_ELEMC</name>
<organism evidence="3 4">
    <name type="scientific">Eleginops maclovinus</name>
    <name type="common">Patagonian blennie</name>
    <name type="synonym">Eleginus maclovinus</name>
    <dbReference type="NCBI Taxonomy" id="56733"/>
    <lineage>
        <taxon>Eukaryota</taxon>
        <taxon>Metazoa</taxon>
        <taxon>Chordata</taxon>
        <taxon>Craniata</taxon>
        <taxon>Vertebrata</taxon>
        <taxon>Euteleostomi</taxon>
        <taxon>Actinopterygii</taxon>
        <taxon>Neopterygii</taxon>
        <taxon>Teleostei</taxon>
        <taxon>Neoteleostei</taxon>
        <taxon>Acanthomorphata</taxon>
        <taxon>Eupercaria</taxon>
        <taxon>Perciformes</taxon>
        <taxon>Notothenioidei</taxon>
        <taxon>Eleginopidae</taxon>
        <taxon>Eleginops</taxon>
    </lineage>
</organism>
<feature type="chain" id="PRO_5043017837" description="INO80 complex subunit E" evidence="2">
    <location>
        <begin position="27"/>
        <end position="541"/>
    </location>
</feature>
<accession>A0AAN8ANS8</accession>
<feature type="compositionally biased region" description="Basic and acidic residues" evidence="1">
    <location>
        <begin position="306"/>
        <end position="321"/>
    </location>
</feature>
<keyword evidence="2" id="KW-0732">Signal</keyword>
<gene>
    <name evidence="3" type="ORF">PBY51_017267</name>
</gene>
<dbReference type="PANTHER" id="PTHR21472:SF23">
    <property type="entry name" value="INO80 COMPLEX SUBUNIT E"/>
    <property type="match status" value="1"/>
</dbReference>
<reference evidence="3 4" key="1">
    <citation type="journal article" date="2023" name="Genes (Basel)">
        <title>Chromosome-Level Genome Assembly and Circadian Gene Repertoire of the Patagonia Blennie Eleginops maclovinus-The Closest Ancestral Proxy of Antarctic Cryonotothenioids.</title>
        <authorList>
            <person name="Cheng C.C."/>
            <person name="Rivera-Colon A.G."/>
            <person name="Minhas B.F."/>
            <person name="Wilson L."/>
            <person name="Rayamajhi N."/>
            <person name="Vargas-Chacoff L."/>
            <person name="Catchen J.M."/>
        </authorList>
    </citation>
    <scope>NUCLEOTIDE SEQUENCE [LARGE SCALE GENOMIC DNA]</scope>
    <source>
        <strain evidence="3">JMC-PN-2008</strain>
    </source>
</reference>
<reference evidence="3 4" key="2">
    <citation type="journal article" date="2023" name="Mol. Biol. Evol.">
        <title>Genomics of Secondarily Temperate Adaptation in the Only Non-Antarctic Icefish.</title>
        <authorList>
            <person name="Rivera-Colon A.G."/>
            <person name="Rayamajhi N."/>
            <person name="Minhas B.F."/>
            <person name="Madrigal G."/>
            <person name="Bilyk K.T."/>
            <person name="Yoon V."/>
            <person name="Hune M."/>
            <person name="Gregory S."/>
            <person name="Cheng C.H.C."/>
            <person name="Catchen J.M."/>
        </authorList>
    </citation>
    <scope>NUCLEOTIDE SEQUENCE [LARGE SCALE GENOMIC DNA]</scope>
    <source>
        <strain evidence="3">JMC-PN-2008</strain>
    </source>
</reference>
<evidence type="ECO:0000313" key="3">
    <source>
        <dbReference type="EMBL" id="KAK5861822.1"/>
    </source>
</evidence>
<evidence type="ECO:0000256" key="1">
    <source>
        <dbReference type="SAM" id="MobiDB-lite"/>
    </source>
</evidence>
<protein>
    <recommendedName>
        <fullName evidence="5">INO80 complex subunit E</fullName>
    </recommendedName>
</protein>
<sequence>MLCPAAVSAAAVCVLLALLGPGLSLADEDSSELSLCSGCFYRRTPPQGESAELHSLCHSLPGGQTFASLSKPTCDTAVYTAFHLSSAGTEEGGEHVVTEEDNKKVVVPGLLRGGEGTSVSLTDSPLHLWDATVTTLLQSTITPKCSSSGGELYILTGVGGLGTAKDGDEECQTKPLWSAVCCSVPEGKRGFSFGLITETGEGKRQVSVKELQEILGVAELFAEGCGGAAGEVVDIREGLLSEGLPGNIETLDADLTEEHKGDKESDPNAAGGSTEGEEVVSRANKRVESDSGVNKGQEVGSEGSVEEQRDVTHSRSVRSESPESPVDYGTVEEQDTDTNSSSMVVYVLSTTLSILKAPLRPLFSRVTDFPGQVIYVFQEEFGVLSALPGETYSFFHLLTSDFLSWMGSAGETVIDIGENCFSNTYYVSSSLLGALVDSCYTGVTGVGTLAGDTVGICGDAVDNTWWVTKFFGGRLWEQSEGYVVTVVSEIWGQGKALGGGFGRLVWRSGRGVFDVFRLGGGLVMGVVDILIDAMRMASGKE</sequence>
<evidence type="ECO:0008006" key="5">
    <source>
        <dbReference type="Google" id="ProtNLM"/>
    </source>
</evidence>
<evidence type="ECO:0000313" key="4">
    <source>
        <dbReference type="Proteomes" id="UP001346869"/>
    </source>
</evidence>
<feature type="compositionally biased region" description="Basic and acidic residues" evidence="1">
    <location>
        <begin position="257"/>
        <end position="266"/>
    </location>
</feature>
<dbReference type="EMBL" id="JAUZQC010000012">
    <property type="protein sequence ID" value="KAK5861822.1"/>
    <property type="molecule type" value="Genomic_DNA"/>
</dbReference>
<feature type="region of interest" description="Disordered" evidence="1">
    <location>
        <begin position="257"/>
        <end position="336"/>
    </location>
</feature>
<dbReference type="Proteomes" id="UP001346869">
    <property type="component" value="Unassembled WGS sequence"/>
</dbReference>
<dbReference type="AlphaFoldDB" id="A0AAN8ANS8"/>